<organism evidence="1 2">
    <name type="scientific">Pelagimonas phthalicica</name>
    <dbReference type="NCBI Taxonomy" id="1037362"/>
    <lineage>
        <taxon>Bacteria</taxon>
        <taxon>Pseudomonadati</taxon>
        <taxon>Pseudomonadota</taxon>
        <taxon>Alphaproteobacteria</taxon>
        <taxon>Rhodobacterales</taxon>
        <taxon>Roseobacteraceae</taxon>
        <taxon>Pelagimonas</taxon>
    </lineage>
</organism>
<dbReference type="EMBL" id="FXXP01000009">
    <property type="protein sequence ID" value="SMX30607.1"/>
    <property type="molecule type" value="Genomic_DNA"/>
</dbReference>
<keyword evidence="2" id="KW-1185">Reference proteome</keyword>
<reference evidence="2" key="1">
    <citation type="submission" date="2017-05" db="EMBL/GenBank/DDBJ databases">
        <authorList>
            <person name="Rodrigo-Torres L."/>
            <person name="Arahal R. D."/>
            <person name="Lucena T."/>
        </authorList>
    </citation>
    <scope>NUCLEOTIDE SEQUENCE [LARGE SCALE GENOMIC DNA]</scope>
    <source>
        <strain evidence="2">CECT 8649</strain>
    </source>
</reference>
<protein>
    <submittedName>
        <fullName evidence="1">Uncharacterized protein</fullName>
    </submittedName>
</protein>
<accession>A0A238JK97</accession>
<dbReference type="AlphaFoldDB" id="A0A238JK97"/>
<gene>
    <name evidence="1" type="ORF">TRP8649_04751</name>
</gene>
<evidence type="ECO:0000313" key="1">
    <source>
        <dbReference type="EMBL" id="SMX30607.1"/>
    </source>
</evidence>
<dbReference type="Proteomes" id="UP000225972">
    <property type="component" value="Unassembled WGS sequence"/>
</dbReference>
<sequence>MSLLVFTVSIAKPLLRAGIDLGGYLQGLSQVLVTVIVGF</sequence>
<evidence type="ECO:0000313" key="2">
    <source>
        <dbReference type="Proteomes" id="UP000225972"/>
    </source>
</evidence>
<name>A0A238JK97_9RHOB</name>
<proteinExistence type="predicted"/>